<dbReference type="GO" id="GO:0003677">
    <property type="term" value="F:DNA binding"/>
    <property type="evidence" value="ECO:0007669"/>
    <property type="project" value="UniProtKB-UniRule"/>
</dbReference>
<evidence type="ECO:0000256" key="5">
    <source>
        <dbReference type="ARBA" id="ARBA00022801"/>
    </source>
</evidence>
<evidence type="ECO:0000259" key="14">
    <source>
        <dbReference type="PROSITE" id="PS51194"/>
    </source>
</evidence>
<dbReference type="Pfam" id="PF18319">
    <property type="entry name" value="Zn_ribbon_PriA"/>
    <property type="match status" value="1"/>
</dbReference>
<dbReference type="GO" id="GO:0016787">
    <property type="term" value="F:hydrolase activity"/>
    <property type="evidence" value="ECO:0007669"/>
    <property type="project" value="UniProtKB-KW"/>
</dbReference>
<keyword evidence="6 12" id="KW-0347">Helicase</keyword>
<evidence type="ECO:0000259" key="13">
    <source>
        <dbReference type="PROSITE" id="PS51192"/>
    </source>
</evidence>
<evidence type="ECO:0000256" key="4">
    <source>
        <dbReference type="ARBA" id="ARBA00022741"/>
    </source>
</evidence>
<feature type="binding site" evidence="12">
    <location>
        <position position="433"/>
    </location>
    <ligand>
        <name>Zn(2+)</name>
        <dbReference type="ChEBI" id="CHEBI:29105"/>
        <label>1</label>
    </ligand>
</feature>
<keyword evidence="16" id="KW-1185">Reference proteome</keyword>
<keyword evidence="7 12" id="KW-0862">Zinc</keyword>
<keyword evidence="2 12" id="KW-0235">DNA replication</keyword>
<evidence type="ECO:0000256" key="9">
    <source>
        <dbReference type="ARBA" id="ARBA00023125"/>
    </source>
</evidence>
<dbReference type="InterPro" id="IPR041236">
    <property type="entry name" value="PriA_C"/>
</dbReference>
<dbReference type="PANTHER" id="PTHR30580">
    <property type="entry name" value="PRIMOSOMAL PROTEIN N"/>
    <property type="match status" value="1"/>
</dbReference>
<keyword evidence="1 12" id="KW-0639">Primosome</keyword>
<evidence type="ECO:0000256" key="11">
    <source>
        <dbReference type="ARBA" id="ARBA00048988"/>
    </source>
</evidence>
<dbReference type="InterPro" id="IPR042115">
    <property type="entry name" value="PriA_3primeBD_sf"/>
</dbReference>
<evidence type="ECO:0000256" key="6">
    <source>
        <dbReference type="ARBA" id="ARBA00022806"/>
    </source>
</evidence>
<evidence type="ECO:0000256" key="12">
    <source>
        <dbReference type="HAMAP-Rule" id="MF_00983"/>
    </source>
</evidence>
<keyword evidence="10 12" id="KW-0413">Isomerase</keyword>
<dbReference type="Gene3D" id="3.40.1440.60">
    <property type="entry name" value="PriA, 3(prime) DNA-binding domain"/>
    <property type="match status" value="1"/>
</dbReference>
<feature type="binding site" evidence="12">
    <location>
        <position position="445"/>
    </location>
    <ligand>
        <name>Zn(2+)</name>
        <dbReference type="ChEBI" id="CHEBI:29105"/>
        <label>2</label>
    </ligand>
</feature>
<dbReference type="Gene3D" id="3.40.50.300">
    <property type="entry name" value="P-loop containing nucleotide triphosphate hydrolases"/>
    <property type="match status" value="2"/>
</dbReference>
<dbReference type="Proteomes" id="UP000630149">
    <property type="component" value="Unassembled WGS sequence"/>
</dbReference>
<dbReference type="AlphaFoldDB" id="A0A917JWY6"/>
<reference evidence="15" key="1">
    <citation type="journal article" date="2014" name="Int. J. Syst. Evol. Microbiol.">
        <title>Complete genome sequence of Corynebacterium casei LMG S-19264T (=DSM 44701T), isolated from a smear-ripened cheese.</title>
        <authorList>
            <consortium name="US DOE Joint Genome Institute (JGI-PGF)"/>
            <person name="Walter F."/>
            <person name="Albersmeier A."/>
            <person name="Kalinowski J."/>
            <person name="Ruckert C."/>
        </authorList>
    </citation>
    <scope>NUCLEOTIDE SEQUENCE</scope>
    <source>
        <strain evidence="15">JCM 13919</strain>
    </source>
</reference>
<dbReference type="InterPro" id="IPR011545">
    <property type="entry name" value="DEAD/DEAH_box_helicase_dom"/>
</dbReference>
<keyword evidence="9 12" id="KW-0238">DNA-binding</keyword>
<evidence type="ECO:0000256" key="7">
    <source>
        <dbReference type="ARBA" id="ARBA00022833"/>
    </source>
</evidence>
<comment type="function">
    <text evidence="12">Initiates the restart of stalled replication forks, which reloads the replicative helicase on sites other than the origin of replication. Recognizes and binds to abandoned replication forks and remodels them to uncover a helicase loading site. Promotes assembly of the primosome at these replication forks.</text>
</comment>
<dbReference type="PROSITE" id="PS51194">
    <property type="entry name" value="HELICASE_CTER"/>
    <property type="match status" value="1"/>
</dbReference>
<dbReference type="GO" id="GO:0008270">
    <property type="term" value="F:zinc ion binding"/>
    <property type="evidence" value="ECO:0007669"/>
    <property type="project" value="UniProtKB-UniRule"/>
</dbReference>
<name>A0A917JWY6_9GAMM</name>
<dbReference type="GO" id="GO:0006302">
    <property type="term" value="P:double-strand break repair"/>
    <property type="evidence" value="ECO:0007669"/>
    <property type="project" value="InterPro"/>
</dbReference>
<feature type="binding site" evidence="12">
    <location>
        <position position="473"/>
    </location>
    <ligand>
        <name>Zn(2+)</name>
        <dbReference type="ChEBI" id="CHEBI:29105"/>
        <label>1</label>
    </ligand>
</feature>
<dbReference type="InterPro" id="IPR001650">
    <property type="entry name" value="Helicase_C-like"/>
</dbReference>
<comment type="subunit">
    <text evidence="12">Component of the replication restart primosome.</text>
</comment>
<dbReference type="GO" id="GO:0005524">
    <property type="term" value="F:ATP binding"/>
    <property type="evidence" value="ECO:0007669"/>
    <property type="project" value="UniProtKB-UniRule"/>
</dbReference>
<sequence length="725" mass="81420">MGQVAQVCIPHTNRDFFDYHCLEECPALGARVLVPFRNKQRLGVVVGHHLKESSIIKTKAIDAVLDKEALIPSDLLSLCRWVADYYQSPLSEVLPLMLPKRYREGKAESLSTKAFYSLAMSQSTAHQTLRANAPKQHALIDFLATSPNAVDKQTLLNNGFITTQIHALLERGILVKEERVAFPYVPNLTSTSILELNNAQKTAVDAILASFNRFQCFLLQGVTGSGKTEVYLRVIERALSCNQQVLVLVPEIGLTPQLLARFYARLNEPMVVIHSNLNDTERQHAWQLAHQGLAKLVIGTRTAVFTPIPKLGLIIIDEEHDSSLKQMDGVRYSARDTALIRARDNQIPIVLGSATPSLESLHNCLNQKYKRLLLPNRAAATTPLEFQIMDIRSKLLHHGLSEATLEQIQSHLNQGNQVLVFINRRGYAPVLLCHQCGFMADCRACDSHLTLHQTTQQLICHHCGLAQPIPKCCKACKSSELIPVGVGTQRIFDYLSQRFPNTTLLRVDRDEVRRKHALHDCLAQINQGDAQLIVGTQMLAKGHHFPNLTLVVILDADQGFYNQDFRALERLGQLITQVAGRAGREDKPGKVLIQTHLPHHPLLNCLIQEGYDAFAETLLEQRRLASLPPYQFLALIRAQSKTLPSVLEFLHKAKFKLQDSRLLTLGPAPAPLARKSDYHRMQLLIKSPSRKALQTTLTELRSWLTINNKNNRVRWNIDVDPMDLS</sequence>
<accession>A0A917JWY6</accession>
<keyword evidence="8 12" id="KW-0067">ATP-binding</keyword>
<dbReference type="InterPro" id="IPR027417">
    <property type="entry name" value="P-loop_NTPase"/>
</dbReference>
<dbReference type="NCBIfam" id="TIGR00595">
    <property type="entry name" value="priA"/>
    <property type="match status" value="1"/>
</dbReference>
<dbReference type="Pfam" id="PF18074">
    <property type="entry name" value="PriA_C"/>
    <property type="match status" value="1"/>
</dbReference>
<dbReference type="PANTHER" id="PTHR30580:SF0">
    <property type="entry name" value="PRIMOSOMAL PROTEIN N"/>
    <property type="match status" value="1"/>
</dbReference>
<reference evidence="15" key="2">
    <citation type="submission" date="2020-09" db="EMBL/GenBank/DDBJ databases">
        <authorList>
            <person name="Sun Q."/>
            <person name="Ohkuma M."/>
        </authorList>
    </citation>
    <scope>NUCLEOTIDE SEQUENCE</scope>
    <source>
        <strain evidence="15">JCM 13919</strain>
    </source>
</reference>
<dbReference type="Pfam" id="PF00271">
    <property type="entry name" value="Helicase_C"/>
    <property type="match status" value="1"/>
</dbReference>
<dbReference type="GO" id="GO:0043138">
    <property type="term" value="F:3'-5' DNA helicase activity"/>
    <property type="evidence" value="ECO:0007669"/>
    <property type="project" value="UniProtKB-EC"/>
</dbReference>
<comment type="caution">
    <text evidence="15">The sequence shown here is derived from an EMBL/GenBank/DDBJ whole genome shotgun (WGS) entry which is preliminary data.</text>
</comment>
<evidence type="ECO:0000256" key="8">
    <source>
        <dbReference type="ARBA" id="ARBA00022840"/>
    </source>
</evidence>
<feature type="binding site" evidence="12">
    <location>
        <position position="476"/>
    </location>
    <ligand>
        <name>Zn(2+)</name>
        <dbReference type="ChEBI" id="CHEBI:29105"/>
        <label>1</label>
    </ligand>
</feature>
<dbReference type="Pfam" id="PF00270">
    <property type="entry name" value="DEAD"/>
    <property type="match status" value="1"/>
</dbReference>
<keyword evidence="5 12" id="KW-0378">Hydrolase</keyword>
<dbReference type="NCBIfam" id="NF004067">
    <property type="entry name" value="PRK05580.1-4"/>
    <property type="match status" value="1"/>
</dbReference>
<evidence type="ECO:0000256" key="2">
    <source>
        <dbReference type="ARBA" id="ARBA00022705"/>
    </source>
</evidence>
<comment type="catalytic activity">
    <reaction evidence="11 12">
        <text>ATP + H2O = ADP + phosphate + H(+)</text>
        <dbReference type="Rhea" id="RHEA:13065"/>
        <dbReference type="ChEBI" id="CHEBI:15377"/>
        <dbReference type="ChEBI" id="CHEBI:15378"/>
        <dbReference type="ChEBI" id="CHEBI:30616"/>
        <dbReference type="ChEBI" id="CHEBI:43474"/>
        <dbReference type="ChEBI" id="CHEBI:456216"/>
        <dbReference type="EC" id="5.6.2.4"/>
    </reaction>
</comment>
<protein>
    <recommendedName>
        <fullName evidence="12">Replication restart protein PriA</fullName>
    </recommendedName>
    <alternativeName>
        <fullName evidence="12">ATP-dependent DNA helicase PriA</fullName>
        <ecNumber evidence="12">5.6.2.4</ecNumber>
    </alternativeName>
    <alternativeName>
        <fullName evidence="12">DNA 3'-5' helicase PriA</fullName>
    </alternativeName>
</protein>
<keyword evidence="4 12" id="KW-0547">Nucleotide-binding</keyword>
<feature type="binding site" evidence="12">
    <location>
        <position position="463"/>
    </location>
    <ligand>
        <name>Zn(2+)</name>
        <dbReference type="ChEBI" id="CHEBI:29105"/>
        <label>2</label>
    </ligand>
</feature>
<dbReference type="CDD" id="cd18804">
    <property type="entry name" value="SF2_C_priA"/>
    <property type="match status" value="1"/>
</dbReference>
<evidence type="ECO:0000256" key="3">
    <source>
        <dbReference type="ARBA" id="ARBA00022723"/>
    </source>
</evidence>
<dbReference type="SMART" id="SM00490">
    <property type="entry name" value="HELICc"/>
    <property type="match status" value="1"/>
</dbReference>
<dbReference type="InterPro" id="IPR014001">
    <property type="entry name" value="Helicase_ATP-bd"/>
</dbReference>
<dbReference type="Pfam" id="PF17764">
    <property type="entry name" value="PriA_3primeBD"/>
    <property type="match status" value="1"/>
</dbReference>
<feature type="domain" description="Helicase C-terminal" evidence="14">
    <location>
        <begin position="468"/>
        <end position="625"/>
    </location>
</feature>
<evidence type="ECO:0000313" key="15">
    <source>
        <dbReference type="EMBL" id="GGI86753.1"/>
    </source>
</evidence>
<dbReference type="InterPro" id="IPR005259">
    <property type="entry name" value="PriA"/>
</dbReference>
<dbReference type="EC" id="5.6.2.4" evidence="12"/>
<dbReference type="GO" id="GO:0006310">
    <property type="term" value="P:DNA recombination"/>
    <property type="evidence" value="ECO:0007669"/>
    <property type="project" value="InterPro"/>
</dbReference>
<keyword evidence="3 12" id="KW-0479">Metal-binding</keyword>
<feature type="binding site" evidence="12">
    <location>
        <position position="460"/>
    </location>
    <ligand>
        <name>Zn(2+)</name>
        <dbReference type="ChEBI" id="CHEBI:29105"/>
        <label>2</label>
    </ligand>
</feature>
<gene>
    <name evidence="12 15" type="primary">priA</name>
    <name evidence="15" type="ORF">GCM10007966_14280</name>
</gene>
<feature type="binding site" evidence="12">
    <location>
        <position position="436"/>
    </location>
    <ligand>
        <name>Zn(2+)</name>
        <dbReference type="ChEBI" id="CHEBI:29105"/>
        <label>1</label>
    </ligand>
</feature>
<dbReference type="SUPFAM" id="SSF52540">
    <property type="entry name" value="P-loop containing nucleoside triphosphate hydrolases"/>
    <property type="match status" value="2"/>
</dbReference>
<evidence type="ECO:0000256" key="1">
    <source>
        <dbReference type="ARBA" id="ARBA00022515"/>
    </source>
</evidence>
<dbReference type="OrthoDB" id="9759544at2"/>
<dbReference type="InterPro" id="IPR040498">
    <property type="entry name" value="PriA_CRR"/>
</dbReference>
<feature type="domain" description="Helicase ATP-binding" evidence="13">
    <location>
        <begin position="208"/>
        <end position="374"/>
    </location>
</feature>
<proteinExistence type="inferred from homology"/>
<dbReference type="EMBL" id="BMOB01000006">
    <property type="protein sequence ID" value="GGI86753.1"/>
    <property type="molecule type" value="Genomic_DNA"/>
</dbReference>
<feature type="binding site" evidence="12">
    <location>
        <position position="442"/>
    </location>
    <ligand>
        <name>Zn(2+)</name>
        <dbReference type="ChEBI" id="CHEBI:29105"/>
        <label>2</label>
    </ligand>
</feature>
<dbReference type="GO" id="GO:1990077">
    <property type="term" value="C:primosome complex"/>
    <property type="evidence" value="ECO:0007669"/>
    <property type="project" value="UniProtKB-UniRule"/>
</dbReference>
<comment type="cofactor">
    <cofactor evidence="12">
        <name>Zn(2+)</name>
        <dbReference type="ChEBI" id="CHEBI:29105"/>
    </cofactor>
    <text evidence="12">Binds 2 zinc ions per subunit.</text>
</comment>
<evidence type="ECO:0000256" key="10">
    <source>
        <dbReference type="ARBA" id="ARBA00023235"/>
    </source>
</evidence>
<dbReference type="InterPro" id="IPR041222">
    <property type="entry name" value="PriA_3primeBD"/>
</dbReference>
<dbReference type="RefSeq" id="WP_131776989.1">
    <property type="nucleotide sequence ID" value="NZ_BMOB01000006.1"/>
</dbReference>
<dbReference type="GO" id="GO:0006269">
    <property type="term" value="P:DNA replication, synthesis of primer"/>
    <property type="evidence" value="ECO:0007669"/>
    <property type="project" value="UniProtKB-KW"/>
</dbReference>
<dbReference type="SMART" id="SM00487">
    <property type="entry name" value="DEXDc"/>
    <property type="match status" value="1"/>
</dbReference>
<comment type="similarity">
    <text evidence="12">Belongs to the helicase family. PriA subfamily.</text>
</comment>
<dbReference type="GO" id="GO:0006270">
    <property type="term" value="P:DNA replication initiation"/>
    <property type="evidence" value="ECO:0007669"/>
    <property type="project" value="TreeGrafter"/>
</dbReference>
<dbReference type="HAMAP" id="MF_00983">
    <property type="entry name" value="PriA"/>
    <property type="match status" value="1"/>
</dbReference>
<dbReference type="PROSITE" id="PS51192">
    <property type="entry name" value="HELICASE_ATP_BIND_1"/>
    <property type="match status" value="1"/>
</dbReference>
<comment type="catalytic activity">
    <reaction evidence="12">
        <text>Couples ATP hydrolysis with the unwinding of duplex DNA by translocating in the 3'-5' direction.</text>
        <dbReference type="EC" id="5.6.2.4"/>
    </reaction>
</comment>
<dbReference type="FunFam" id="3.40.50.300:FF:000489">
    <property type="entry name" value="Primosome assembly protein PriA"/>
    <property type="match status" value="1"/>
</dbReference>
<dbReference type="CDD" id="cd17929">
    <property type="entry name" value="DEXHc_priA"/>
    <property type="match status" value="1"/>
</dbReference>
<organism evidence="15 16">
    <name type="scientific">Legionella impletisoli</name>
    <dbReference type="NCBI Taxonomy" id="343510"/>
    <lineage>
        <taxon>Bacteria</taxon>
        <taxon>Pseudomonadati</taxon>
        <taxon>Pseudomonadota</taxon>
        <taxon>Gammaproteobacteria</taxon>
        <taxon>Legionellales</taxon>
        <taxon>Legionellaceae</taxon>
        <taxon>Legionella</taxon>
    </lineage>
</organism>
<evidence type="ECO:0000313" key="16">
    <source>
        <dbReference type="Proteomes" id="UP000630149"/>
    </source>
</evidence>